<protein>
    <submittedName>
        <fullName evidence="2">Uncharacterized protein</fullName>
    </submittedName>
</protein>
<feature type="compositionally biased region" description="Low complexity" evidence="1">
    <location>
        <begin position="347"/>
        <end position="362"/>
    </location>
</feature>
<organism evidence="2 3">
    <name type="scientific">Trichoglossum hirsutum</name>
    <dbReference type="NCBI Taxonomy" id="265104"/>
    <lineage>
        <taxon>Eukaryota</taxon>
        <taxon>Fungi</taxon>
        <taxon>Dikarya</taxon>
        <taxon>Ascomycota</taxon>
        <taxon>Pezizomycotina</taxon>
        <taxon>Geoglossomycetes</taxon>
        <taxon>Geoglossales</taxon>
        <taxon>Geoglossaceae</taxon>
        <taxon>Trichoglossum</taxon>
    </lineage>
</organism>
<dbReference type="EMBL" id="JAGHQM010001792">
    <property type="protein sequence ID" value="KAH0551758.1"/>
    <property type="molecule type" value="Genomic_DNA"/>
</dbReference>
<keyword evidence="3" id="KW-1185">Reference proteome</keyword>
<dbReference type="AlphaFoldDB" id="A0A9P8L358"/>
<proteinExistence type="predicted"/>
<comment type="caution">
    <text evidence="2">The sequence shown here is derived from an EMBL/GenBank/DDBJ whole genome shotgun (WGS) entry which is preliminary data.</text>
</comment>
<feature type="compositionally biased region" description="Basic and acidic residues" evidence="1">
    <location>
        <begin position="327"/>
        <end position="338"/>
    </location>
</feature>
<feature type="region of interest" description="Disordered" evidence="1">
    <location>
        <begin position="304"/>
        <end position="362"/>
    </location>
</feature>
<gene>
    <name evidence="2" type="ORF">GP486_007025</name>
</gene>
<reference evidence="2" key="1">
    <citation type="submission" date="2021-03" db="EMBL/GenBank/DDBJ databases">
        <title>Comparative genomics and phylogenomic investigation of the class Geoglossomycetes provide insights into ecological specialization and systematics.</title>
        <authorList>
            <person name="Melie T."/>
            <person name="Pirro S."/>
            <person name="Miller A.N."/>
            <person name="Quandt A."/>
        </authorList>
    </citation>
    <scope>NUCLEOTIDE SEQUENCE</scope>
    <source>
        <strain evidence="2">CAQ_001_2017</strain>
    </source>
</reference>
<evidence type="ECO:0000313" key="2">
    <source>
        <dbReference type="EMBL" id="KAH0551758.1"/>
    </source>
</evidence>
<accession>A0A9P8L358</accession>
<name>A0A9P8L358_9PEZI</name>
<dbReference type="Proteomes" id="UP000750711">
    <property type="component" value="Unassembled WGS sequence"/>
</dbReference>
<sequence length="362" mass="41017">MRELVECHSNPALLAGYLGFPNTTELREWISGPRFWPLYLKYADIRESGTVEAQAIKNVKIRTVYSIINSQKDRNNVDPGSGPSSHLVSLITGIILANTGVSLPILERPTDVPHEPYHRIWQAIQWSNRIRARPEKSPKNQLAIVPPHLVEKTAIAKRPESRTAPDSDFEIFWANRDEFPINHEEYWPEQTQRLPAPSKYPDPRHFRDEIRALFNFPRLKLDIHRITATVTPKTRPNPYQATVELDVGVSWGRIRQYCLTEDSGSILWFLHAKPADPWSASFETNMPMGLSKWLSVPEQTVVGGHACGRPSARPDKETGSTINNDSTNRRQEDSDKLESVNPDPESNRTGTRTDNGDGDTTT</sequence>
<evidence type="ECO:0000256" key="1">
    <source>
        <dbReference type="SAM" id="MobiDB-lite"/>
    </source>
</evidence>
<evidence type="ECO:0000313" key="3">
    <source>
        <dbReference type="Proteomes" id="UP000750711"/>
    </source>
</evidence>